<dbReference type="AlphaFoldDB" id="A0A1Y3BP26"/>
<evidence type="ECO:0000313" key="1">
    <source>
        <dbReference type="EMBL" id="OTF81346.1"/>
    </source>
</evidence>
<evidence type="ECO:0000313" key="2">
    <source>
        <dbReference type="Proteomes" id="UP000194236"/>
    </source>
</evidence>
<gene>
    <name evidence="1" type="ORF">BLA29_003069</name>
</gene>
<dbReference type="Proteomes" id="UP000194236">
    <property type="component" value="Unassembled WGS sequence"/>
</dbReference>
<reference evidence="1 2" key="1">
    <citation type="submission" date="2017-03" db="EMBL/GenBank/DDBJ databases">
        <title>Genome Survey of Euroglyphus maynei.</title>
        <authorList>
            <person name="Arlian L.G."/>
            <person name="Morgan M.S."/>
            <person name="Rider S.D."/>
        </authorList>
    </citation>
    <scope>NUCLEOTIDE SEQUENCE [LARGE SCALE GENOMIC DNA]</scope>
    <source>
        <strain evidence="1">Arlian Lab</strain>
        <tissue evidence="1">Whole body</tissue>
    </source>
</reference>
<protein>
    <submittedName>
        <fullName evidence="1">Uncharacterized protein</fullName>
    </submittedName>
</protein>
<sequence length="83" mass="10019">MLFVFVVLKVLLLRYHHSILRPLQPTFHQHRHWLAMLSFGNQVQMLYFLIGSYIKFFEKLILHPVSLAFCPHHQKHSKHSVRM</sequence>
<proteinExistence type="predicted"/>
<keyword evidence="2" id="KW-1185">Reference proteome</keyword>
<organism evidence="1 2">
    <name type="scientific">Euroglyphus maynei</name>
    <name type="common">Mayne's house dust mite</name>
    <dbReference type="NCBI Taxonomy" id="6958"/>
    <lineage>
        <taxon>Eukaryota</taxon>
        <taxon>Metazoa</taxon>
        <taxon>Ecdysozoa</taxon>
        <taxon>Arthropoda</taxon>
        <taxon>Chelicerata</taxon>
        <taxon>Arachnida</taxon>
        <taxon>Acari</taxon>
        <taxon>Acariformes</taxon>
        <taxon>Sarcoptiformes</taxon>
        <taxon>Astigmata</taxon>
        <taxon>Psoroptidia</taxon>
        <taxon>Analgoidea</taxon>
        <taxon>Pyroglyphidae</taxon>
        <taxon>Pyroglyphinae</taxon>
        <taxon>Euroglyphus</taxon>
    </lineage>
</organism>
<name>A0A1Y3BP26_EURMA</name>
<dbReference type="EMBL" id="MUJZ01014153">
    <property type="protein sequence ID" value="OTF81346.1"/>
    <property type="molecule type" value="Genomic_DNA"/>
</dbReference>
<comment type="caution">
    <text evidence="1">The sequence shown here is derived from an EMBL/GenBank/DDBJ whole genome shotgun (WGS) entry which is preliminary data.</text>
</comment>
<accession>A0A1Y3BP26</accession>